<comment type="caution">
    <text evidence="1">The sequence shown here is derived from an EMBL/GenBank/DDBJ whole genome shotgun (WGS) entry which is preliminary data.</text>
</comment>
<proteinExistence type="predicted"/>
<name>C9L7R7_BLAHA</name>
<dbReference type="HOGENOM" id="CLU_1851268_0_0_9"/>
<protein>
    <submittedName>
        <fullName evidence="1">Uncharacterized protein</fullName>
    </submittedName>
</protein>
<dbReference type="STRING" id="537007.BLAHAN_05437"/>
<keyword evidence="2" id="KW-1185">Reference proteome</keyword>
<evidence type="ECO:0000313" key="2">
    <source>
        <dbReference type="Proteomes" id="UP000003755"/>
    </source>
</evidence>
<dbReference type="RefSeq" id="WP_003020564.1">
    <property type="nucleotide sequence ID" value="NZ_CP022413.2"/>
</dbReference>
<evidence type="ECO:0000313" key="1">
    <source>
        <dbReference type="EMBL" id="EEX21812.1"/>
    </source>
</evidence>
<dbReference type="KEGG" id="bhan:CGC63_09515"/>
<dbReference type="AlphaFoldDB" id="C9L7R7"/>
<sequence>MDGFYIVNTEKFFNTITKDLKSSGYEWIGVNKNPTFLECKKQIHGNAKLIIHAFYNDITGKNEIQFGTKRIYRSYQQFKRIKYINDLTEIRNNAKSVAKRDGYNQVIIEDKDGYYSFSRKYDGCCPLWYGRIIEEITI</sequence>
<dbReference type="EMBL" id="ABYU02000016">
    <property type="protein sequence ID" value="EEX21812.1"/>
    <property type="molecule type" value="Genomic_DNA"/>
</dbReference>
<accession>C9L7R7</accession>
<gene>
    <name evidence="1" type="ORF">BLAHAN_05437</name>
</gene>
<organism evidence="1 2">
    <name type="scientific">Blautia hansenii DSM 20583</name>
    <dbReference type="NCBI Taxonomy" id="537007"/>
    <lineage>
        <taxon>Bacteria</taxon>
        <taxon>Bacillati</taxon>
        <taxon>Bacillota</taxon>
        <taxon>Clostridia</taxon>
        <taxon>Lachnospirales</taxon>
        <taxon>Lachnospiraceae</taxon>
        <taxon>Blautia</taxon>
    </lineage>
</organism>
<reference evidence="1" key="1">
    <citation type="submission" date="2009-09" db="EMBL/GenBank/DDBJ databases">
        <authorList>
            <person name="Weinstock G."/>
            <person name="Sodergren E."/>
            <person name="Clifton S."/>
            <person name="Fulton L."/>
            <person name="Fulton B."/>
            <person name="Courtney L."/>
            <person name="Fronick C."/>
            <person name="Harrison M."/>
            <person name="Strong C."/>
            <person name="Farmer C."/>
            <person name="Delahaunty K."/>
            <person name="Markovic C."/>
            <person name="Hall O."/>
            <person name="Minx P."/>
            <person name="Tomlinson C."/>
            <person name="Mitreva M."/>
            <person name="Nelson J."/>
            <person name="Hou S."/>
            <person name="Wollam A."/>
            <person name="Pepin K.H."/>
            <person name="Johnson M."/>
            <person name="Bhonagiri V."/>
            <person name="Nash W.E."/>
            <person name="Warren W."/>
            <person name="Chinwalla A."/>
            <person name="Mardis E.R."/>
            <person name="Wilson R.K."/>
        </authorList>
    </citation>
    <scope>NUCLEOTIDE SEQUENCE [LARGE SCALE GENOMIC DNA]</scope>
    <source>
        <strain evidence="1">DSM 20583</strain>
    </source>
</reference>
<dbReference type="Proteomes" id="UP000003755">
    <property type="component" value="Unassembled WGS sequence"/>
</dbReference>